<dbReference type="PRINTS" id="PR00111">
    <property type="entry name" value="ABHYDROLASE"/>
</dbReference>
<feature type="domain" description="Carboxymuconolactone decarboxylase-like" evidence="2">
    <location>
        <begin position="291"/>
        <end position="373"/>
    </location>
</feature>
<dbReference type="Pfam" id="PF08386">
    <property type="entry name" value="Abhydrolase_4"/>
    <property type="match status" value="1"/>
</dbReference>
<sequence>MFVSAGDLNVHVQIDGPPGAPALLLLHSLGTSLHVWDGQAKALSRSFRVIRPDLRGHGLTTVTSGPYSIDGMARDALAVLDALGVAQAHVGGLSIGGMLAQAIAVQAPERVLSLVLCDTAMAIPPAETWHQRAAAVRAGGMGAVADTVMARWVTPGFLGAPPAQGLRAMLLRTDPEGYAGAAEAIAAADLSSAALCVPALVLVGDQDAATPLGTAEALARAIPGARLQVIAHAAHLPTAEQPDAVTAAMRAFLEPSVADFYEAGMAVRRQVLGEAHVARAGAAITEFDRPFQQFITRTAWGGVWTRPGLDRRTRSLLTLALMAALGHHEEFKLHVRASRNTGATPADISEVLIQVAAYAGIPAANSAVRIAKETFKEMDA</sequence>
<dbReference type="RefSeq" id="WP_264712872.1">
    <property type="nucleotide sequence ID" value="NZ_JAPDNT010000003.1"/>
</dbReference>
<dbReference type="InterPro" id="IPR029032">
    <property type="entry name" value="AhpD-like"/>
</dbReference>
<dbReference type="Gene3D" id="1.20.1290.10">
    <property type="entry name" value="AhpD-like"/>
    <property type="match status" value="1"/>
</dbReference>
<evidence type="ECO:0000313" key="5">
    <source>
        <dbReference type="Proteomes" id="UP001165679"/>
    </source>
</evidence>
<dbReference type="PANTHER" id="PTHR33570">
    <property type="entry name" value="4-CARBOXYMUCONOLACTONE DECARBOXYLASE FAMILY PROTEIN"/>
    <property type="match status" value="1"/>
</dbReference>
<evidence type="ECO:0000259" key="3">
    <source>
        <dbReference type="Pfam" id="PF08386"/>
    </source>
</evidence>
<dbReference type="NCBIfam" id="TIGR02427">
    <property type="entry name" value="protocat_pcaD"/>
    <property type="match status" value="1"/>
</dbReference>
<dbReference type="Pfam" id="PF02627">
    <property type="entry name" value="CMD"/>
    <property type="match status" value="1"/>
</dbReference>
<organism evidence="4 5">
    <name type="scientific">Limobrevibacterium gyesilva</name>
    <dbReference type="NCBI Taxonomy" id="2991712"/>
    <lineage>
        <taxon>Bacteria</taxon>
        <taxon>Pseudomonadati</taxon>
        <taxon>Pseudomonadota</taxon>
        <taxon>Alphaproteobacteria</taxon>
        <taxon>Acetobacterales</taxon>
        <taxon>Acetobacteraceae</taxon>
        <taxon>Limobrevibacterium</taxon>
    </lineage>
</organism>
<dbReference type="SUPFAM" id="SSF69118">
    <property type="entry name" value="AhpD-like"/>
    <property type="match status" value="1"/>
</dbReference>
<dbReference type="InterPro" id="IPR003779">
    <property type="entry name" value="CMD-like"/>
</dbReference>
<dbReference type="Pfam" id="PF00561">
    <property type="entry name" value="Abhydrolase_1"/>
    <property type="match status" value="1"/>
</dbReference>
<dbReference type="GO" id="GO:0042952">
    <property type="term" value="P:beta-ketoadipate pathway"/>
    <property type="evidence" value="ECO:0007669"/>
    <property type="project" value="InterPro"/>
</dbReference>
<protein>
    <submittedName>
        <fullName evidence="4">3-oxoadipate enol-lactonase</fullName>
        <ecNumber evidence="4">3.1.1.24</ecNumber>
    </submittedName>
</protein>
<keyword evidence="5" id="KW-1185">Reference proteome</keyword>
<dbReference type="EMBL" id="JAPDNT010000003">
    <property type="protein sequence ID" value="MCW3474247.1"/>
    <property type="molecule type" value="Genomic_DNA"/>
</dbReference>
<dbReference type="InterPro" id="IPR026968">
    <property type="entry name" value="PcaD/CatD"/>
</dbReference>
<dbReference type="InterPro" id="IPR000073">
    <property type="entry name" value="AB_hydrolase_1"/>
</dbReference>
<name>A0AA41YL51_9PROT</name>
<dbReference type="EC" id="3.1.1.24" evidence="4"/>
<evidence type="ECO:0000259" key="2">
    <source>
        <dbReference type="Pfam" id="PF02627"/>
    </source>
</evidence>
<dbReference type="InterPro" id="IPR029058">
    <property type="entry name" value="AB_hydrolase_fold"/>
</dbReference>
<dbReference type="Proteomes" id="UP001165679">
    <property type="component" value="Unassembled WGS sequence"/>
</dbReference>
<dbReference type="PANTHER" id="PTHR33570:SF2">
    <property type="entry name" value="CARBOXYMUCONOLACTONE DECARBOXYLASE-LIKE DOMAIN-CONTAINING PROTEIN"/>
    <property type="match status" value="1"/>
</dbReference>
<dbReference type="GO" id="GO:0051920">
    <property type="term" value="F:peroxiredoxin activity"/>
    <property type="evidence" value="ECO:0007669"/>
    <property type="project" value="InterPro"/>
</dbReference>
<comment type="caution">
    <text evidence="4">The sequence shown here is derived from an EMBL/GenBank/DDBJ whole genome shotgun (WGS) entry which is preliminary data.</text>
</comment>
<dbReference type="InterPro" id="IPR013595">
    <property type="entry name" value="Pept_S33_TAP-like_C"/>
</dbReference>
<dbReference type="NCBIfam" id="TIGR02425">
    <property type="entry name" value="decarb_PcaC"/>
    <property type="match status" value="1"/>
</dbReference>
<dbReference type="GO" id="GO:0047570">
    <property type="term" value="F:3-oxoadipate enol-lactonase activity"/>
    <property type="evidence" value="ECO:0007669"/>
    <property type="project" value="UniProtKB-EC"/>
</dbReference>
<dbReference type="SUPFAM" id="SSF53474">
    <property type="entry name" value="alpha/beta-Hydrolases"/>
    <property type="match status" value="1"/>
</dbReference>
<feature type="domain" description="Peptidase S33 tripeptidyl aminopeptidase-like C-terminal" evidence="3">
    <location>
        <begin position="196"/>
        <end position="254"/>
    </location>
</feature>
<evidence type="ECO:0000259" key="1">
    <source>
        <dbReference type="Pfam" id="PF00561"/>
    </source>
</evidence>
<reference evidence="4" key="1">
    <citation type="submission" date="2022-09" db="EMBL/GenBank/DDBJ databases">
        <title>Rhodovastum sp. nov. RN2-1 isolated from soil in Seongnam, South Korea.</title>
        <authorList>
            <person name="Le N.T."/>
        </authorList>
    </citation>
    <scope>NUCLEOTIDE SEQUENCE</scope>
    <source>
        <strain evidence="4">RN2-1</strain>
    </source>
</reference>
<feature type="domain" description="AB hydrolase-1" evidence="1">
    <location>
        <begin position="21"/>
        <end position="133"/>
    </location>
</feature>
<reference evidence="4" key="2">
    <citation type="submission" date="2022-10" db="EMBL/GenBank/DDBJ databases">
        <authorList>
            <person name="Trinh H.N."/>
        </authorList>
    </citation>
    <scope>NUCLEOTIDE SEQUENCE</scope>
    <source>
        <strain evidence="4">RN2-1</strain>
    </source>
</reference>
<keyword evidence="4" id="KW-0378">Hydrolase</keyword>
<accession>A0AA41YL51</accession>
<gene>
    <name evidence="4" type="primary">pcaD</name>
    <name evidence="4" type="ORF">OL599_06610</name>
</gene>
<proteinExistence type="predicted"/>
<dbReference type="AlphaFoldDB" id="A0AA41YL51"/>
<dbReference type="Gene3D" id="3.40.50.1820">
    <property type="entry name" value="alpha/beta hydrolase"/>
    <property type="match status" value="1"/>
</dbReference>
<evidence type="ECO:0000313" key="4">
    <source>
        <dbReference type="EMBL" id="MCW3474247.1"/>
    </source>
</evidence>
<dbReference type="InterPro" id="IPR052512">
    <property type="entry name" value="4CMD/NDH-1_regulator"/>
</dbReference>
<dbReference type="InterPro" id="IPR012788">
    <property type="entry name" value="Decarb_PcaC"/>
</dbReference>